<evidence type="ECO:0000256" key="10">
    <source>
        <dbReference type="ARBA" id="ARBA00052053"/>
    </source>
</evidence>
<dbReference type="CDD" id="cd04949">
    <property type="entry name" value="GT4_GtfA-like"/>
    <property type="match status" value="1"/>
</dbReference>
<dbReference type="Pfam" id="PF00534">
    <property type="entry name" value="Glycos_transf_1"/>
    <property type="match status" value="1"/>
</dbReference>
<evidence type="ECO:0000256" key="6">
    <source>
        <dbReference type="ARBA" id="ARBA00022676"/>
    </source>
</evidence>
<sequence length="502" mass="57783">MTIYSINFGIGWASSGVEYAQIYRAKLLRGLDVSKKFVFLEFISNENIQTLTENIGFRDNEVLWLYQYFTDIPIAPTSYTVADIMNDIAEPVVRETHENKIKRLYLEGEGNFITCYLKDADKDIVDRAEFVINGMLVRKDYYSYVRTFSEYYAPSDGVAKVYMRQFYNENGTVAYTEYIDGETNLYAFPDRKFYNREAFVAYFIECLELTSEDILILDRATDVGQAIIQNAGDSKIGVVVHAEHFSVHATDDDHVLWNNYYEYQFSQHDAIDFYITATDLQNEILTAQFEHYLGVKPRVVTIPVGSVHELKYPDKKRRPYSMISASRLASEKHIDWLVRAAIIAKQSVPELQFDIYGEGGQKGMLQSIIDEHQAHDFIHLKGHVKLDDVYANYKLFVSASTSEGFGLTLLEAVGSGLGMIGFDVNYGNPTFIRHEKNGYLIPINVKETATDEIVSQYAQHIIRFFNDGPKQPHRTSYHLARPYLTPEVQQKWQDLIWEVTHD</sequence>
<comment type="subunit">
    <text evidence="11">Forms a heterotetramer with 2 subunits each of GtfA and GtfB. Part of the accessory SecA2/SecY2 protein translocation apparatus.</text>
</comment>
<dbReference type="InterPro" id="IPR054396">
    <property type="entry name" value="GtfA_EBD"/>
</dbReference>
<dbReference type="HAMAP" id="MF_01472">
    <property type="entry name" value="GtfA"/>
    <property type="match status" value="1"/>
</dbReference>
<feature type="binding site" evidence="11">
    <location>
        <position position="241"/>
    </location>
    <ligand>
        <name>N-acetyl-D-glucosamine</name>
        <dbReference type="ChEBI" id="CHEBI:506227"/>
    </ligand>
</feature>
<gene>
    <name evidence="15" type="primary">gtfA1_2</name>
    <name evidence="11" type="synonym">gtfA</name>
    <name evidence="15" type="ORF">NCTC13832_02415</name>
    <name evidence="14" type="ORF">TP70_01550</name>
</gene>
<feature type="binding site" evidence="11">
    <location>
        <begin position="16"/>
        <end position="19"/>
    </location>
    <ligand>
        <name>UDP</name>
        <dbReference type="ChEBI" id="CHEBI:58223"/>
    </ligand>
</feature>
<evidence type="ECO:0000256" key="3">
    <source>
        <dbReference type="ARBA" id="ARBA00009481"/>
    </source>
</evidence>
<evidence type="ECO:0000256" key="5">
    <source>
        <dbReference type="ARBA" id="ARBA00022490"/>
    </source>
</evidence>
<evidence type="ECO:0000259" key="13">
    <source>
        <dbReference type="Pfam" id="PF22145"/>
    </source>
</evidence>
<dbReference type="GO" id="GO:0016757">
    <property type="term" value="F:glycosyltransferase activity"/>
    <property type="evidence" value="ECO:0007669"/>
    <property type="project" value="UniProtKB-UniRule"/>
</dbReference>
<feature type="domain" description="GtfA extended beta-sheet meander" evidence="13">
    <location>
        <begin position="95"/>
        <end position="190"/>
    </location>
</feature>
<dbReference type="GO" id="GO:0000166">
    <property type="term" value="F:nucleotide binding"/>
    <property type="evidence" value="ECO:0007669"/>
    <property type="project" value="UniProtKB-KW"/>
</dbReference>
<reference evidence="15 17" key="2">
    <citation type="submission" date="2018-06" db="EMBL/GenBank/DDBJ databases">
        <authorList>
            <consortium name="Pathogen Informatics"/>
            <person name="Doyle S."/>
        </authorList>
    </citation>
    <scope>NUCLEOTIDE SEQUENCE [LARGE SCALE GENOMIC DNA]</scope>
    <source>
        <strain evidence="15 17">NCTC13832</strain>
    </source>
</reference>
<evidence type="ECO:0000256" key="9">
    <source>
        <dbReference type="ARBA" id="ARBA00023136"/>
    </source>
</evidence>
<evidence type="ECO:0000313" key="14">
    <source>
        <dbReference type="EMBL" id="KIX91597.1"/>
    </source>
</evidence>
<comment type="subcellular location">
    <subcellularLocation>
        <location evidence="1 11">Cell membrane</location>
        <topology evidence="11">Peripheral membrane protein</topology>
    </subcellularLocation>
    <subcellularLocation>
        <location evidence="11">Cytoplasm</location>
    </subcellularLocation>
    <text evidence="11">Cell membrane association requires GtfB.</text>
</comment>
<comment type="function">
    <text evidence="11">Required for polymorphic O-glycosylation of the serine-rich repeat protein in this bacteria. Catalyzes the first step in glycosylation by transferring N-acetylglucosamine from UDP-GlcNAc to serine residues in the substrate protein. Part of the accessory SecA2/SecY2 system specifically required to export serine-rich repeat cell wall proteins usually encoded upstream in the same operon.</text>
</comment>
<feature type="binding site" evidence="11">
    <location>
        <begin position="383"/>
        <end position="384"/>
    </location>
    <ligand>
        <name>UDP</name>
        <dbReference type="ChEBI" id="CHEBI:58223"/>
    </ligand>
</feature>
<comment type="pathway">
    <text evidence="2 11">Protein modification; protein glycosylation.</text>
</comment>
<name>A0A0D6XSM1_9STAP</name>
<proteinExistence type="inferred from homology"/>
<dbReference type="PANTHER" id="PTHR12526">
    <property type="entry name" value="GLYCOSYLTRANSFERASE"/>
    <property type="match status" value="1"/>
</dbReference>
<dbReference type="Pfam" id="PF22145">
    <property type="entry name" value="GtfA_EBD"/>
    <property type="match status" value="1"/>
</dbReference>
<evidence type="ECO:0000256" key="1">
    <source>
        <dbReference type="ARBA" id="ARBA00004236"/>
    </source>
</evidence>
<dbReference type="InterPro" id="IPR001296">
    <property type="entry name" value="Glyco_trans_1"/>
</dbReference>
<keyword evidence="8 11" id="KW-0547">Nucleotide-binding</keyword>
<dbReference type="GO" id="GO:0005737">
    <property type="term" value="C:cytoplasm"/>
    <property type="evidence" value="ECO:0007669"/>
    <property type="project" value="UniProtKB-SubCell"/>
</dbReference>
<comment type="similarity">
    <text evidence="3 11">Belongs to the glycosyltransferase group 1 family. Glycosyltransferase 4 subfamily.</text>
</comment>
<keyword evidence="9 11" id="KW-0472">Membrane</keyword>
<evidence type="ECO:0000256" key="4">
    <source>
        <dbReference type="ARBA" id="ARBA00022475"/>
    </source>
</evidence>
<organism evidence="15 17">
    <name type="scientific">Staphylococcus microti</name>
    <dbReference type="NCBI Taxonomy" id="569857"/>
    <lineage>
        <taxon>Bacteria</taxon>
        <taxon>Bacillati</taxon>
        <taxon>Bacillota</taxon>
        <taxon>Bacilli</taxon>
        <taxon>Bacillales</taxon>
        <taxon>Staphylococcaceae</taxon>
        <taxon>Staphylococcus</taxon>
    </lineage>
</organism>
<evidence type="ECO:0000313" key="17">
    <source>
        <dbReference type="Proteomes" id="UP000254100"/>
    </source>
</evidence>
<dbReference type="Gene3D" id="3.40.50.2000">
    <property type="entry name" value="Glycogen Phosphorylase B"/>
    <property type="match status" value="2"/>
</dbReference>
<evidence type="ECO:0000313" key="16">
    <source>
        <dbReference type="Proteomes" id="UP000032366"/>
    </source>
</evidence>
<feature type="binding site" evidence="11">
    <location>
        <begin position="403"/>
        <end position="406"/>
    </location>
    <ligand>
        <name>N-acetyl-D-glucosamine</name>
        <dbReference type="ChEBI" id="CHEBI:506227"/>
    </ligand>
</feature>
<dbReference type="Proteomes" id="UP000254100">
    <property type="component" value="Unassembled WGS sequence"/>
</dbReference>
<dbReference type="GO" id="GO:0017122">
    <property type="term" value="C:protein N-acetylglucosaminyltransferase complex"/>
    <property type="evidence" value="ECO:0007669"/>
    <property type="project" value="UniProtKB-UniRule"/>
</dbReference>
<evidence type="ECO:0000259" key="12">
    <source>
        <dbReference type="Pfam" id="PF00534"/>
    </source>
</evidence>
<accession>A0A0D6XSM1</accession>
<evidence type="ECO:0000256" key="11">
    <source>
        <dbReference type="HAMAP-Rule" id="MF_01472"/>
    </source>
</evidence>
<dbReference type="UniPathway" id="UPA00378"/>
<evidence type="ECO:0000256" key="2">
    <source>
        <dbReference type="ARBA" id="ARBA00004922"/>
    </source>
</evidence>
<protein>
    <recommendedName>
        <fullName evidence="11">UDP-N-acetylglucosamine--peptide N-acetylglucosaminyltransferase GtfA subunit</fullName>
        <ecNumber evidence="11">2.4.1.-</ecNumber>
    </recommendedName>
    <alternativeName>
        <fullName evidence="11">Glycosyltransferase GtfA</fullName>
    </alternativeName>
</protein>
<dbReference type="SUPFAM" id="SSF53756">
    <property type="entry name" value="UDP-Glycosyltransferase/glycogen phosphorylase"/>
    <property type="match status" value="1"/>
</dbReference>
<keyword evidence="16" id="KW-1185">Reference proteome</keyword>
<dbReference type="EMBL" id="JXWY01000008">
    <property type="protein sequence ID" value="KIX91597.1"/>
    <property type="molecule type" value="Genomic_DNA"/>
</dbReference>
<keyword evidence="6 11" id="KW-0328">Glycosyltransferase</keyword>
<keyword evidence="7 11" id="KW-0808">Transferase</keyword>
<keyword evidence="4 11" id="KW-1003">Cell membrane</keyword>
<dbReference type="PANTHER" id="PTHR12526:SF629">
    <property type="entry name" value="TEICHURONIC ACID BIOSYNTHESIS GLYCOSYLTRANSFERASE TUAH-RELATED"/>
    <property type="match status" value="1"/>
</dbReference>
<feature type="domain" description="Glycosyl transferase family 1" evidence="12">
    <location>
        <begin position="316"/>
        <end position="452"/>
    </location>
</feature>
<dbReference type="Proteomes" id="UP000032366">
    <property type="component" value="Unassembled WGS sequence"/>
</dbReference>
<keyword evidence="5 11" id="KW-0963">Cytoplasm</keyword>
<dbReference type="OrthoDB" id="9765175at2"/>
<dbReference type="AlphaFoldDB" id="A0A0D6XSM1"/>
<dbReference type="NCBIfam" id="TIGR02918">
    <property type="entry name" value="accessory Sec system glycosyltransferase GtfA"/>
    <property type="match status" value="1"/>
</dbReference>
<evidence type="ECO:0000313" key="15">
    <source>
        <dbReference type="EMBL" id="SUN02178.1"/>
    </source>
</evidence>
<dbReference type="STRING" id="569857.TP70_01550"/>
<evidence type="ECO:0000256" key="7">
    <source>
        <dbReference type="ARBA" id="ARBA00022679"/>
    </source>
</evidence>
<dbReference type="InterPro" id="IPR014267">
    <property type="entry name" value="GtfA"/>
</dbReference>
<dbReference type="FunFam" id="3.40.50.2000:FF:000196">
    <property type="entry name" value="UDP-N-acetylglucosamine--peptide N-acetylglucosaminyltransferase GtfA subunit"/>
    <property type="match status" value="1"/>
</dbReference>
<evidence type="ECO:0000256" key="8">
    <source>
        <dbReference type="ARBA" id="ARBA00022741"/>
    </source>
</evidence>
<comment type="catalytic activity">
    <reaction evidence="10 11">
        <text>L-seryl-[protein] + UDP-N-acetyl-alpha-D-glucosamine = 3-O-[N-acetyl-alpha-D-glucosaminyl]-L-seryl-[protein] + UDP + H(+)</text>
        <dbReference type="Rhea" id="RHEA:59872"/>
        <dbReference type="Rhea" id="RHEA-COMP:9863"/>
        <dbReference type="Rhea" id="RHEA-COMP:15471"/>
        <dbReference type="ChEBI" id="CHEBI:15378"/>
        <dbReference type="ChEBI" id="CHEBI:29999"/>
        <dbReference type="ChEBI" id="CHEBI:57705"/>
        <dbReference type="ChEBI" id="CHEBI:58223"/>
        <dbReference type="ChEBI" id="CHEBI:143279"/>
    </reaction>
</comment>
<dbReference type="RefSeq" id="WP_044358843.1">
    <property type="nucleotide sequence ID" value="NZ_JXWY01000008.1"/>
</dbReference>
<dbReference type="GO" id="GO:0005886">
    <property type="term" value="C:plasma membrane"/>
    <property type="evidence" value="ECO:0007669"/>
    <property type="project" value="UniProtKB-SubCell"/>
</dbReference>
<reference evidence="14 16" key="1">
    <citation type="submission" date="2015-01" db="EMBL/GenBank/DDBJ databases">
        <authorList>
            <person name="Guo J."/>
        </authorList>
    </citation>
    <scope>NUCLEOTIDE SEQUENCE [LARGE SCALE GENOMIC DNA]</scope>
    <source>
        <strain evidence="14 16">DSM 22147</strain>
    </source>
</reference>
<dbReference type="EC" id="2.4.1.-" evidence="11"/>
<dbReference type="EMBL" id="UHDT01000004">
    <property type="protein sequence ID" value="SUN02178.1"/>
    <property type="molecule type" value="Genomic_DNA"/>
</dbReference>